<sequence length="125" mass="13826">MMRVSKGCLYNVVLIVVLVLLHVGVFYYESKADAGEAIWGSLCWFLMFVLFVINLIVKPHSDQDGFWTFYNSTMIIILIAINAIGIAFGYLKEADGASHVYAIVEACAVVTQDILFLGHIYAAGN</sequence>
<proteinExistence type="predicted"/>
<organism evidence="1 2">
    <name type="scientific">Rhododendron molle</name>
    <name type="common">Chinese azalea</name>
    <name type="synonym">Azalea mollis</name>
    <dbReference type="NCBI Taxonomy" id="49168"/>
    <lineage>
        <taxon>Eukaryota</taxon>
        <taxon>Viridiplantae</taxon>
        <taxon>Streptophyta</taxon>
        <taxon>Embryophyta</taxon>
        <taxon>Tracheophyta</taxon>
        <taxon>Spermatophyta</taxon>
        <taxon>Magnoliopsida</taxon>
        <taxon>eudicotyledons</taxon>
        <taxon>Gunneridae</taxon>
        <taxon>Pentapetalae</taxon>
        <taxon>asterids</taxon>
        <taxon>Ericales</taxon>
        <taxon>Ericaceae</taxon>
        <taxon>Ericoideae</taxon>
        <taxon>Rhodoreae</taxon>
        <taxon>Rhododendron</taxon>
    </lineage>
</organism>
<evidence type="ECO:0000313" key="2">
    <source>
        <dbReference type="Proteomes" id="UP001062846"/>
    </source>
</evidence>
<accession>A0ACC0MEZ1</accession>
<dbReference type="Proteomes" id="UP001062846">
    <property type="component" value="Chromosome 9"/>
</dbReference>
<name>A0ACC0MEZ1_RHOML</name>
<keyword evidence="2" id="KW-1185">Reference proteome</keyword>
<protein>
    <submittedName>
        <fullName evidence="1">Uncharacterized protein</fullName>
    </submittedName>
</protein>
<comment type="caution">
    <text evidence="1">The sequence shown here is derived from an EMBL/GenBank/DDBJ whole genome shotgun (WGS) entry which is preliminary data.</text>
</comment>
<gene>
    <name evidence="1" type="ORF">RHMOL_Rhmol09G0196800</name>
</gene>
<dbReference type="EMBL" id="CM046396">
    <property type="protein sequence ID" value="KAI8539613.1"/>
    <property type="molecule type" value="Genomic_DNA"/>
</dbReference>
<evidence type="ECO:0000313" key="1">
    <source>
        <dbReference type="EMBL" id="KAI8539613.1"/>
    </source>
</evidence>
<reference evidence="1" key="1">
    <citation type="submission" date="2022-02" db="EMBL/GenBank/DDBJ databases">
        <title>Plant Genome Project.</title>
        <authorList>
            <person name="Zhang R.-G."/>
        </authorList>
    </citation>
    <scope>NUCLEOTIDE SEQUENCE</scope>
    <source>
        <strain evidence="1">AT1</strain>
    </source>
</reference>